<protein>
    <submittedName>
        <fullName evidence="1">Uncharacterized protein</fullName>
    </submittedName>
</protein>
<keyword evidence="2" id="KW-1185">Reference proteome</keyword>
<comment type="caution">
    <text evidence="1">The sequence shown here is derived from an EMBL/GenBank/DDBJ whole genome shotgun (WGS) entry which is preliminary data.</text>
</comment>
<gene>
    <name evidence="1" type="ORF">AWN90_19240</name>
</gene>
<dbReference type="EMBL" id="LWGR01000003">
    <property type="protein sequence ID" value="KZM75514.1"/>
    <property type="molecule type" value="Genomic_DNA"/>
</dbReference>
<dbReference type="AlphaFoldDB" id="A0A161Z6C8"/>
<name>A0A161Z6C8_9NOCA</name>
<proteinExistence type="predicted"/>
<accession>A0A161Z6C8</accession>
<evidence type="ECO:0000313" key="1">
    <source>
        <dbReference type="EMBL" id="KZM75514.1"/>
    </source>
</evidence>
<evidence type="ECO:0000313" key="2">
    <source>
        <dbReference type="Proteomes" id="UP000076512"/>
    </source>
</evidence>
<organism evidence="1 2">
    <name type="scientific">Nocardia terpenica</name>
    <dbReference type="NCBI Taxonomy" id="455432"/>
    <lineage>
        <taxon>Bacteria</taxon>
        <taxon>Bacillati</taxon>
        <taxon>Actinomycetota</taxon>
        <taxon>Actinomycetes</taxon>
        <taxon>Mycobacteriales</taxon>
        <taxon>Nocardiaceae</taxon>
        <taxon>Nocardia</taxon>
    </lineage>
</organism>
<dbReference type="Proteomes" id="UP000076512">
    <property type="component" value="Unassembled WGS sequence"/>
</dbReference>
<reference evidence="1 2" key="1">
    <citation type="submission" date="2016-04" db="EMBL/GenBank/DDBJ databases">
        <authorList>
            <person name="Evans L.H."/>
            <person name="Alamgir A."/>
            <person name="Owens N."/>
            <person name="Weber N.D."/>
            <person name="Virtaneva K."/>
            <person name="Barbian K."/>
            <person name="Babar A."/>
            <person name="Rosenke K."/>
        </authorList>
    </citation>
    <scope>NUCLEOTIDE SEQUENCE [LARGE SCALE GENOMIC DNA]</scope>
    <source>
        <strain evidence="1 2">IFM 0406</strain>
    </source>
</reference>
<sequence length="115" mass="12870">MAGALRSGGALLLDIPDTRDITSDVSYVTENGGLTRDGLRVAIVDEVHVSLAHRLRRWRTTMTIDGTVYGFERTSHLIQLEEVRSDLKACGFDEVKTLEIRNIRDNFISLLAIKL</sequence>